<organism evidence="5 6">
    <name type="scientific">Melipona quadrifasciata</name>
    <dbReference type="NCBI Taxonomy" id="166423"/>
    <lineage>
        <taxon>Eukaryota</taxon>
        <taxon>Metazoa</taxon>
        <taxon>Ecdysozoa</taxon>
        <taxon>Arthropoda</taxon>
        <taxon>Hexapoda</taxon>
        <taxon>Insecta</taxon>
        <taxon>Pterygota</taxon>
        <taxon>Neoptera</taxon>
        <taxon>Endopterygota</taxon>
        <taxon>Hymenoptera</taxon>
        <taxon>Apocrita</taxon>
        <taxon>Aculeata</taxon>
        <taxon>Apoidea</taxon>
        <taxon>Anthophila</taxon>
        <taxon>Apidae</taxon>
        <taxon>Melipona</taxon>
    </lineage>
</organism>
<accession>A0A0N0BBE9</accession>
<dbReference type="InterPro" id="IPR050278">
    <property type="entry name" value="Serine_Prot_S9B/DPPIV"/>
</dbReference>
<dbReference type="GO" id="GO:0008239">
    <property type="term" value="F:dipeptidyl-peptidase activity"/>
    <property type="evidence" value="ECO:0007669"/>
    <property type="project" value="TreeGrafter"/>
</dbReference>
<dbReference type="SUPFAM" id="SSF82171">
    <property type="entry name" value="DPP6 N-terminal domain-like"/>
    <property type="match status" value="1"/>
</dbReference>
<dbReference type="Gene3D" id="2.140.10.30">
    <property type="entry name" value="Dipeptidylpeptidase IV, N-terminal domain"/>
    <property type="match status" value="2"/>
</dbReference>
<dbReference type="PANTHER" id="PTHR11731">
    <property type="entry name" value="PROTEASE FAMILY S9B,C DIPEPTIDYL-PEPTIDASE IV-RELATED"/>
    <property type="match status" value="1"/>
</dbReference>
<gene>
    <name evidence="5" type="ORF">WN51_09157</name>
</gene>
<keyword evidence="1" id="KW-0645">Protease</keyword>
<dbReference type="OrthoDB" id="16520at2759"/>
<keyword evidence="1" id="KW-0031">Aminopeptidase</keyword>
<dbReference type="EMBL" id="KQ436126">
    <property type="protein sequence ID" value="KOX67434.1"/>
    <property type="molecule type" value="Genomic_DNA"/>
</dbReference>
<dbReference type="PANTHER" id="PTHR11731:SF200">
    <property type="entry name" value="DIPEPTIDYL PEPTIDASE 10, ISOFORM B"/>
    <property type="match status" value="1"/>
</dbReference>
<proteinExistence type="predicted"/>
<keyword evidence="2" id="KW-0720">Serine protease</keyword>
<evidence type="ECO:0000256" key="2">
    <source>
        <dbReference type="ARBA" id="ARBA00022825"/>
    </source>
</evidence>
<evidence type="ECO:0000313" key="6">
    <source>
        <dbReference type="Proteomes" id="UP000053105"/>
    </source>
</evidence>
<dbReference type="GO" id="GO:0006508">
    <property type="term" value="P:proteolysis"/>
    <property type="evidence" value="ECO:0007669"/>
    <property type="project" value="InterPro"/>
</dbReference>
<dbReference type="InterPro" id="IPR002469">
    <property type="entry name" value="Peptidase_S9B_N"/>
</dbReference>
<dbReference type="GO" id="GO:0008236">
    <property type="term" value="F:serine-type peptidase activity"/>
    <property type="evidence" value="ECO:0007669"/>
    <property type="project" value="UniProtKB-KW"/>
</dbReference>
<sequence length="463" mass="53125">MKLELDIKLELLLRAKRRACALRQVTMVKMDVKLTEVVKYEWKDFRLLELYHSDSYDTTIRVTLSANDEYLKDALSEFKINLIVQVQNDKIKAESGDLCYTAKMKFFIAREPLLEKANEERCFLIDLVLGALNLANQGINASRVRTVQIIECRVQICGNVPFLNQFVISITSDKSSCSSTDSLTCATAEIKSVCDLRSKRTEIKALKHSESHGWVEQFEPPAFSDDGDSFLTILPQRQHDSSYWRHAVAITNVSTGKPRNVALTSGRFVVTEIVSWDQKNSYLAQYVVVSVTDDRFLISYEIALVVFMILIVRLKINATYTESSYFYVQIYGRLLMDTRNEKKYIKDDSIMGARNYYLATTEEESAVQHLYRISTRLDRDRKPKCLSCGIVRDTDRNRCLYNTARFSTDHSHYVLTCAGPGVPDIAIYRVSRTDKCAVCNHTVLGRFVLFGVQFGQRVRFSFY</sequence>
<evidence type="ECO:0000256" key="3">
    <source>
        <dbReference type="ARBA" id="ARBA00023180"/>
    </source>
</evidence>
<dbReference type="Proteomes" id="UP000053105">
    <property type="component" value="Unassembled WGS sequence"/>
</dbReference>
<evidence type="ECO:0000313" key="5">
    <source>
        <dbReference type="EMBL" id="KOX67434.1"/>
    </source>
</evidence>
<dbReference type="GO" id="GO:0004177">
    <property type="term" value="F:aminopeptidase activity"/>
    <property type="evidence" value="ECO:0007669"/>
    <property type="project" value="UniProtKB-KW"/>
</dbReference>
<evidence type="ECO:0000256" key="1">
    <source>
        <dbReference type="ARBA" id="ARBA00022438"/>
    </source>
</evidence>
<reference evidence="5 6" key="1">
    <citation type="submission" date="2015-07" db="EMBL/GenBank/DDBJ databases">
        <title>The genome of Melipona quadrifasciata.</title>
        <authorList>
            <person name="Pan H."/>
            <person name="Kapheim K."/>
        </authorList>
    </citation>
    <scope>NUCLEOTIDE SEQUENCE [LARGE SCALE GENOMIC DNA]</scope>
    <source>
        <strain evidence="5">0111107301</strain>
        <tissue evidence="5">Whole body</tissue>
    </source>
</reference>
<dbReference type="AlphaFoldDB" id="A0A0N0BBE9"/>
<keyword evidence="6" id="KW-1185">Reference proteome</keyword>
<dbReference type="Pfam" id="PF00930">
    <property type="entry name" value="DPPIV_N"/>
    <property type="match status" value="2"/>
</dbReference>
<feature type="domain" description="Dipeptidylpeptidase IV N-terminal" evidence="4">
    <location>
        <begin position="192"/>
        <end position="282"/>
    </location>
</feature>
<dbReference type="GO" id="GO:0005886">
    <property type="term" value="C:plasma membrane"/>
    <property type="evidence" value="ECO:0007669"/>
    <property type="project" value="TreeGrafter"/>
</dbReference>
<keyword evidence="3" id="KW-0325">Glycoprotein</keyword>
<feature type="domain" description="Dipeptidylpeptidase IV N-terminal" evidence="4">
    <location>
        <begin position="356"/>
        <end position="423"/>
    </location>
</feature>
<name>A0A0N0BBE9_9HYME</name>
<protein>
    <submittedName>
        <fullName evidence="5">Venom dipeptidyl peptidase 4</fullName>
    </submittedName>
</protein>
<keyword evidence="1" id="KW-0378">Hydrolase</keyword>
<dbReference type="STRING" id="166423.A0A0N0BBE9"/>
<evidence type="ECO:0000259" key="4">
    <source>
        <dbReference type="Pfam" id="PF00930"/>
    </source>
</evidence>